<organism evidence="2 3">
    <name type="scientific">Actinomadura luzonensis</name>
    <dbReference type="NCBI Taxonomy" id="2805427"/>
    <lineage>
        <taxon>Bacteria</taxon>
        <taxon>Bacillati</taxon>
        <taxon>Actinomycetota</taxon>
        <taxon>Actinomycetes</taxon>
        <taxon>Streptosporangiales</taxon>
        <taxon>Thermomonosporaceae</taxon>
        <taxon>Actinomadura</taxon>
    </lineage>
</organism>
<gene>
    <name evidence="2" type="ORF">MF672_034405</name>
</gene>
<feature type="transmembrane region" description="Helical" evidence="1">
    <location>
        <begin position="6"/>
        <end position="28"/>
    </location>
</feature>
<feature type="transmembrane region" description="Helical" evidence="1">
    <location>
        <begin position="57"/>
        <end position="78"/>
    </location>
</feature>
<evidence type="ECO:0000313" key="2">
    <source>
        <dbReference type="EMBL" id="MCK2218849.1"/>
    </source>
</evidence>
<accession>A0ABT0G2Y4</accession>
<keyword evidence="3" id="KW-1185">Reference proteome</keyword>
<keyword evidence="1" id="KW-0472">Membrane</keyword>
<evidence type="ECO:0000313" key="3">
    <source>
        <dbReference type="Proteomes" id="UP001317259"/>
    </source>
</evidence>
<name>A0ABT0G2Y4_9ACTN</name>
<feature type="transmembrane region" description="Helical" evidence="1">
    <location>
        <begin position="84"/>
        <end position="102"/>
    </location>
</feature>
<dbReference type="EMBL" id="JAKRKC020000002">
    <property type="protein sequence ID" value="MCK2218849.1"/>
    <property type="molecule type" value="Genomic_DNA"/>
</dbReference>
<dbReference type="RefSeq" id="WP_242377398.1">
    <property type="nucleotide sequence ID" value="NZ_JAKRKC020000002.1"/>
</dbReference>
<comment type="caution">
    <text evidence="2">The sequence shown here is derived from an EMBL/GenBank/DDBJ whole genome shotgun (WGS) entry which is preliminary data.</text>
</comment>
<reference evidence="2 3" key="1">
    <citation type="submission" date="2022-04" db="EMBL/GenBank/DDBJ databases">
        <title>Genome draft of Actinomadura sp. ATCC 31491.</title>
        <authorList>
            <person name="Shi X."/>
            <person name="Du Y."/>
        </authorList>
    </citation>
    <scope>NUCLEOTIDE SEQUENCE [LARGE SCALE GENOMIC DNA]</scope>
    <source>
        <strain evidence="2 3">ATCC 31491</strain>
    </source>
</reference>
<keyword evidence="1" id="KW-0812">Transmembrane</keyword>
<proteinExistence type="predicted"/>
<keyword evidence="1" id="KW-1133">Transmembrane helix</keyword>
<evidence type="ECO:0000256" key="1">
    <source>
        <dbReference type="SAM" id="Phobius"/>
    </source>
</evidence>
<protein>
    <submittedName>
        <fullName evidence="2">Uncharacterized protein</fullName>
    </submittedName>
</protein>
<dbReference type="Proteomes" id="UP001317259">
    <property type="component" value="Unassembled WGS sequence"/>
</dbReference>
<sequence length="149" mass="16033">MPRDFYATVAQILPVLLLAFVWDSGYLARLHGERRSHRRADPVNGVQFWTKRRVRRYALTVTTGILLDLGLCALVLAGAVPDHVVVRVLVLGGLGLALVTLLTRISVDIIAATQDAATPEAVPLEARAAPVVLPVVTPAVAGETRDEPL</sequence>